<proteinExistence type="predicted"/>
<accession>A0ABD3I3W4</accession>
<keyword evidence="1" id="KW-0472">Membrane</keyword>
<keyword evidence="1" id="KW-0812">Transmembrane</keyword>
<comment type="caution">
    <text evidence="2">The sequence shown here is derived from an EMBL/GenBank/DDBJ whole genome shotgun (WGS) entry which is preliminary data.</text>
</comment>
<dbReference type="EMBL" id="JBJQOH010000002">
    <property type="protein sequence ID" value="KAL3698402.1"/>
    <property type="molecule type" value="Genomic_DNA"/>
</dbReference>
<keyword evidence="3" id="KW-1185">Reference proteome</keyword>
<dbReference type="AlphaFoldDB" id="A0ABD3I3W4"/>
<evidence type="ECO:0000256" key="1">
    <source>
        <dbReference type="SAM" id="Phobius"/>
    </source>
</evidence>
<feature type="transmembrane region" description="Helical" evidence="1">
    <location>
        <begin position="332"/>
        <end position="355"/>
    </location>
</feature>
<evidence type="ECO:0000313" key="3">
    <source>
        <dbReference type="Proteomes" id="UP001633002"/>
    </source>
</evidence>
<sequence>MPTPFVGKRLPSIRLMEADYADQYASAGTDFLKKTAQFVPYTFKDLADLDLVEFSAMTNMKMLKYVTGIQQFCVPEDVFWYAFWNTDAEGDRLLIKGTSGSTCVVGWHEVSYKPQEFLTETVEANAQRKLVNGQPYEEISYYKDAAPYGPTYTLMSVIAELFWCNGRSTRFTTPMVYAYMRSVHGFQTNWAKVILHCLKTEIAFLQKRARAPDNTKVTPIIWAPVFIHILYAFRSTIFAGTQLASPEAWVSWLHMSKDGELDLKGLLTKFPEPIDDLKVIRESCKLTDNIPLAEPVACGPEGAPPNGTVQVVTPKLTVRKRQGIRFTPSPRLIFLGQLLLTDFLFSIFCALITVVGMAGAGLCRPDSNHYEGPVDCPG</sequence>
<name>A0ABD3I3W4_9MARC</name>
<keyword evidence="1" id="KW-1133">Transmembrane helix</keyword>
<gene>
    <name evidence="2" type="ORF">R1sor_012478</name>
</gene>
<organism evidence="2 3">
    <name type="scientific">Riccia sorocarpa</name>
    <dbReference type="NCBI Taxonomy" id="122646"/>
    <lineage>
        <taxon>Eukaryota</taxon>
        <taxon>Viridiplantae</taxon>
        <taxon>Streptophyta</taxon>
        <taxon>Embryophyta</taxon>
        <taxon>Marchantiophyta</taxon>
        <taxon>Marchantiopsida</taxon>
        <taxon>Marchantiidae</taxon>
        <taxon>Marchantiales</taxon>
        <taxon>Ricciaceae</taxon>
        <taxon>Riccia</taxon>
    </lineage>
</organism>
<protein>
    <submittedName>
        <fullName evidence="2">Uncharacterized protein</fullName>
    </submittedName>
</protein>
<dbReference type="Proteomes" id="UP001633002">
    <property type="component" value="Unassembled WGS sequence"/>
</dbReference>
<evidence type="ECO:0000313" key="2">
    <source>
        <dbReference type="EMBL" id="KAL3698402.1"/>
    </source>
</evidence>
<reference evidence="2 3" key="1">
    <citation type="submission" date="2024-09" db="EMBL/GenBank/DDBJ databases">
        <title>Chromosome-scale assembly of Riccia sorocarpa.</title>
        <authorList>
            <person name="Paukszto L."/>
        </authorList>
    </citation>
    <scope>NUCLEOTIDE SEQUENCE [LARGE SCALE GENOMIC DNA]</scope>
    <source>
        <strain evidence="2">LP-2024</strain>
        <tissue evidence="2">Aerial parts of the thallus</tissue>
    </source>
</reference>